<feature type="binding site" evidence="7">
    <location>
        <position position="176"/>
    </location>
    <ligand>
        <name>L-glutamine</name>
        <dbReference type="ChEBI" id="CHEBI:58359"/>
    </ligand>
</feature>
<dbReference type="GO" id="GO:0003952">
    <property type="term" value="F:NAD+ synthase (glutamine-hydrolyzing) activity"/>
    <property type="evidence" value="ECO:0007669"/>
    <property type="project" value="UniProtKB-UniRule"/>
</dbReference>
<evidence type="ECO:0000256" key="2">
    <source>
        <dbReference type="ARBA" id="ARBA00007145"/>
    </source>
</evidence>
<dbReference type="PROSITE" id="PS50263">
    <property type="entry name" value="CN_HYDROLASE"/>
    <property type="match status" value="1"/>
</dbReference>
<dbReference type="PANTHER" id="PTHR23090">
    <property type="entry name" value="NH 3 /GLUTAMINE-DEPENDENT NAD + SYNTHETASE"/>
    <property type="match status" value="1"/>
</dbReference>
<dbReference type="STRING" id="1233.SAMN05216387_10189"/>
<dbReference type="InterPro" id="IPR036526">
    <property type="entry name" value="C-N_Hydrolase_sf"/>
</dbReference>
<evidence type="ECO:0000256" key="4">
    <source>
        <dbReference type="ARBA" id="ARBA00022741"/>
    </source>
</evidence>
<feature type="active site" description="Proton acceptor; for glutaminase activity" evidence="7">
    <location>
        <position position="41"/>
    </location>
</feature>
<feature type="binding site" evidence="7">
    <location>
        <begin position="281"/>
        <end position="288"/>
    </location>
    <ligand>
        <name>ATP</name>
        <dbReference type="ChEBI" id="CHEBI:30616"/>
    </ligand>
</feature>
<protein>
    <recommendedName>
        <fullName evidence="7 8">Glutamine-dependent NAD(+) synthetase</fullName>
        <ecNumber evidence="7 8">6.3.5.1</ecNumber>
    </recommendedName>
    <alternativeName>
        <fullName evidence="7 8">NAD(+) synthase [glutamine-hydrolyzing]</fullName>
    </alternativeName>
</protein>
<feature type="binding site" evidence="7">
    <location>
        <position position="397"/>
    </location>
    <ligand>
        <name>deamido-NAD(+)</name>
        <dbReference type="ChEBI" id="CHEBI:58437"/>
        <note>ligand shared between two neighboring subunits</note>
    </ligand>
</feature>
<keyword evidence="12" id="KW-1185">Reference proteome</keyword>
<proteinExistence type="inferred from homology"/>
<feature type="binding site" evidence="7">
    <location>
        <position position="392"/>
    </location>
    <ligand>
        <name>ATP</name>
        <dbReference type="ChEBI" id="CHEBI:30616"/>
    </ligand>
</feature>
<dbReference type="FunFam" id="3.40.50.620:FF:000106">
    <property type="entry name" value="Glutamine-dependent NAD(+) synthetase"/>
    <property type="match status" value="1"/>
</dbReference>
<dbReference type="GO" id="GO:0005524">
    <property type="term" value="F:ATP binding"/>
    <property type="evidence" value="ECO:0007669"/>
    <property type="project" value="UniProtKB-UniRule"/>
</dbReference>
<feature type="binding site" evidence="7">
    <location>
        <position position="368"/>
    </location>
    <ligand>
        <name>deamido-NAD(+)</name>
        <dbReference type="ChEBI" id="CHEBI:58437"/>
        <note>ligand shared between two neighboring subunits</note>
    </ligand>
</feature>
<dbReference type="GO" id="GO:0008795">
    <property type="term" value="F:NAD+ synthase activity"/>
    <property type="evidence" value="ECO:0007669"/>
    <property type="project" value="UniProtKB-UniRule"/>
</dbReference>
<dbReference type="RefSeq" id="WP_090825739.1">
    <property type="nucleotide sequence ID" value="NZ_FOBH01000001.1"/>
</dbReference>
<dbReference type="OrthoDB" id="8817375at2"/>
<dbReference type="SUPFAM" id="SSF52402">
    <property type="entry name" value="Adenine nucleotide alpha hydrolases-like"/>
    <property type="match status" value="1"/>
</dbReference>
<dbReference type="Gene3D" id="3.40.50.620">
    <property type="entry name" value="HUPs"/>
    <property type="match status" value="1"/>
</dbReference>
<dbReference type="AlphaFoldDB" id="A0A1H7FZL1"/>
<comment type="catalytic activity">
    <reaction evidence="7 8">
        <text>deamido-NAD(+) + L-glutamine + ATP + H2O = L-glutamate + AMP + diphosphate + NAD(+) + H(+)</text>
        <dbReference type="Rhea" id="RHEA:24384"/>
        <dbReference type="ChEBI" id="CHEBI:15377"/>
        <dbReference type="ChEBI" id="CHEBI:15378"/>
        <dbReference type="ChEBI" id="CHEBI:29985"/>
        <dbReference type="ChEBI" id="CHEBI:30616"/>
        <dbReference type="ChEBI" id="CHEBI:33019"/>
        <dbReference type="ChEBI" id="CHEBI:57540"/>
        <dbReference type="ChEBI" id="CHEBI:58359"/>
        <dbReference type="ChEBI" id="CHEBI:58437"/>
        <dbReference type="ChEBI" id="CHEBI:456215"/>
        <dbReference type="EC" id="6.3.5.1"/>
    </reaction>
</comment>
<reference evidence="11 12" key="1">
    <citation type="submission" date="2016-10" db="EMBL/GenBank/DDBJ databases">
        <authorList>
            <person name="de Groot N.N."/>
        </authorList>
    </citation>
    <scope>NUCLEOTIDE SEQUENCE [LARGE SCALE GENOMIC DNA]</scope>
    <source>
        <strain evidence="11 12">Nv1</strain>
    </source>
</reference>
<dbReference type="Pfam" id="PF00795">
    <property type="entry name" value="CN_hydrolase"/>
    <property type="match status" value="1"/>
</dbReference>
<dbReference type="InterPro" id="IPR022310">
    <property type="entry name" value="NAD/GMP_synthase"/>
</dbReference>
<dbReference type="Gene3D" id="3.60.110.10">
    <property type="entry name" value="Carbon-nitrogen hydrolase"/>
    <property type="match status" value="1"/>
</dbReference>
<feature type="binding site" evidence="7">
    <location>
        <position position="170"/>
    </location>
    <ligand>
        <name>L-glutamine</name>
        <dbReference type="ChEBI" id="CHEBI:58359"/>
    </ligand>
</feature>
<keyword evidence="3 7" id="KW-0436">Ligase</keyword>
<dbReference type="GO" id="GO:0009435">
    <property type="term" value="P:NAD+ biosynthetic process"/>
    <property type="evidence" value="ECO:0007669"/>
    <property type="project" value="UniProtKB-UniRule"/>
</dbReference>
<organism evidence="11 12">
    <name type="scientific">Nitrosovibrio tenuis</name>
    <dbReference type="NCBI Taxonomy" id="1233"/>
    <lineage>
        <taxon>Bacteria</taxon>
        <taxon>Pseudomonadati</taxon>
        <taxon>Pseudomonadota</taxon>
        <taxon>Betaproteobacteria</taxon>
        <taxon>Nitrosomonadales</taxon>
        <taxon>Nitrosomonadaceae</taxon>
        <taxon>Nitrosovibrio</taxon>
    </lineage>
</organism>
<comment type="function">
    <text evidence="7">Catalyzes the ATP-dependent amidation of deamido-NAD to form NAD. Uses L-glutamine as a nitrogen source.</text>
</comment>
<dbReference type="EC" id="6.3.5.1" evidence="7 8"/>
<feature type="domain" description="CN hydrolase" evidence="10">
    <location>
        <begin position="1"/>
        <end position="240"/>
    </location>
</feature>
<evidence type="ECO:0000313" key="11">
    <source>
        <dbReference type="EMBL" id="SEK29620.1"/>
    </source>
</evidence>
<feature type="active site" description="For glutaminase activity" evidence="7">
    <location>
        <position position="108"/>
    </location>
</feature>
<evidence type="ECO:0000256" key="5">
    <source>
        <dbReference type="ARBA" id="ARBA00022840"/>
    </source>
</evidence>
<dbReference type="NCBIfam" id="NF010588">
    <property type="entry name" value="PRK13981.1"/>
    <property type="match status" value="1"/>
</dbReference>
<sequence length="538" mass="59504">MKLAIAQINCIVGDLSGNVRKILDYADQAKKSGAALMITPELALSGYPPEDLLLRNGFRGACRDVLADLAKKIDGITLLLGHPHLVDNKLYNAASVVREGKIIATYLKNQLPNDSVFDERRYFQPGSDPCVFELDGMRFGINICQDIWEEGTASRARKAGADILLVLNSSPYHMRKQNLRYKIVRQRIRETAMPIIYANLVGGQDELIFDGASFAMNGEGELTHQFDEFKERLSLIELQGATLVSGYIAPTQTVEASVYQALCLGIRDYVGKNGIPGVVLGLSGGVDSALTMTIAVDALGADKVEAVMMPSRFTADISLLDARAMADTLGVRYSEFAIDAIFNEFQDTLAGKFLAPPKLGGPDLTEENLQARIRGTLLMALSNKYGSIVLTTGNKSEMAVGYCTLYGDMAGGFAILKDIPKTMVYQLCHYRNNLSEVIPARVITRAPSAELRPDQTDQDNLPPYDVLDGIVEAYVERNLSLREILGMNYAEADVRRVVYLIRQNEYKRRQSPPGVRVTQRGFGKDWRYPITAKYRDEF</sequence>
<comment type="similarity">
    <text evidence="2 7 8">In the C-terminal section; belongs to the NAD synthetase family.</text>
</comment>
<dbReference type="GO" id="GO:0005737">
    <property type="term" value="C:cytoplasm"/>
    <property type="evidence" value="ECO:0007669"/>
    <property type="project" value="InterPro"/>
</dbReference>
<feature type="active site" description="Nucleophile; for glutaminase activity" evidence="7">
    <location>
        <position position="144"/>
    </location>
</feature>
<gene>
    <name evidence="7" type="primary">nadE</name>
    <name evidence="11" type="ORF">SAMN05216387_10189</name>
</gene>
<name>A0A1H7FZL1_9PROT</name>
<evidence type="ECO:0000256" key="9">
    <source>
        <dbReference type="RuleBase" id="RU003811"/>
    </source>
</evidence>
<evidence type="ECO:0000256" key="7">
    <source>
        <dbReference type="HAMAP-Rule" id="MF_02090"/>
    </source>
</evidence>
<comment type="caution">
    <text evidence="7">Lacks conserved residue(s) required for the propagation of feature annotation.</text>
</comment>
<dbReference type="NCBIfam" id="TIGR00552">
    <property type="entry name" value="nadE"/>
    <property type="match status" value="1"/>
</dbReference>
<dbReference type="UniPathway" id="UPA00253">
    <property type="reaction ID" value="UER00334"/>
</dbReference>
<dbReference type="HAMAP" id="MF_02090">
    <property type="entry name" value="NadE_glutamine_dep"/>
    <property type="match status" value="1"/>
</dbReference>
<dbReference type="Pfam" id="PF02540">
    <property type="entry name" value="NAD_synthase"/>
    <property type="match status" value="1"/>
</dbReference>
<comment type="pathway">
    <text evidence="1 7 8">Cofactor biosynthesis; NAD(+) biosynthesis; NAD(+) from deamido-NAD(+) (L-Gln route): step 1/1.</text>
</comment>
<keyword evidence="5 7" id="KW-0067">ATP-binding</keyword>
<feature type="binding site" evidence="7">
    <location>
        <position position="507"/>
    </location>
    <ligand>
        <name>deamido-NAD(+)</name>
        <dbReference type="ChEBI" id="CHEBI:58437"/>
        <note>ligand shared between two neighboring subunits</note>
    </ligand>
</feature>
<evidence type="ECO:0000313" key="12">
    <source>
        <dbReference type="Proteomes" id="UP000198620"/>
    </source>
</evidence>
<evidence type="ECO:0000259" key="10">
    <source>
        <dbReference type="PROSITE" id="PS50263"/>
    </source>
</evidence>
<keyword evidence="6 7" id="KW-0520">NAD</keyword>
<dbReference type="Proteomes" id="UP000198620">
    <property type="component" value="Unassembled WGS sequence"/>
</dbReference>
<comment type="similarity">
    <text evidence="9">Belongs to the NAD synthetase family.</text>
</comment>
<dbReference type="SUPFAM" id="SSF56317">
    <property type="entry name" value="Carbon-nitrogen hydrolase"/>
    <property type="match status" value="1"/>
</dbReference>
<evidence type="ECO:0000256" key="1">
    <source>
        <dbReference type="ARBA" id="ARBA00005188"/>
    </source>
</evidence>
<accession>A0A1H7FZL1</accession>
<dbReference type="PANTHER" id="PTHR23090:SF9">
    <property type="entry name" value="GLUTAMINE-DEPENDENT NAD(+) SYNTHETASE"/>
    <property type="match status" value="1"/>
</dbReference>
<dbReference type="InterPro" id="IPR014729">
    <property type="entry name" value="Rossmann-like_a/b/a_fold"/>
</dbReference>
<dbReference type="CDD" id="cd00553">
    <property type="entry name" value="NAD_synthase"/>
    <property type="match status" value="1"/>
</dbReference>
<dbReference type="InterPro" id="IPR003010">
    <property type="entry name" value="C-N_Hydrolase"/>
</dbReference>
<dbReference type="CDD" id="cd07570">
    <property type="entry name" value="GAT_Gln-NAD-synth"/>
    <property type="match status" value="1"/>
</dbReference>
<keyword evidence="4 7" id="KW-0547">Nucleotide-binding</keyword>
<evidence type="ECO:0000256" key="3">
    <source>
        <dbReference type="ARBA" id="ARBA00022598"/>
    </source>
</evidence>
<evidence type="ECO:0000256" key="8">
    <source>
        <dbReference type="PIRNR" id="PIRNR006630"/>
    </source>
</evidence>
<dbReference type="PIRSF" id="PIRSF006630">
    <property type="entry name" value="NADS_GAT"/>
    <property type="match status" value="1"/>
</dbReference>
<dbReference type="InterPro" id="IPR003694">
    <property type="entry name" value="NAD_synthase"/>
</dbReference>
<evidence type="ECO:0000256" key="6">
    <source>
        <dbReference type="ARBA" id="ARBA00023027"/>
    </source>
</evidence>
<dbReference type="InterPro" id="IPR014445">
    <property type="entry name" value="Gln-dep_NAD_synthase"/>
</dbReference>
<dbReference type="GO" id="GO:0004359">
    <property type="term" value="F:glutaminase activity"/>
    <property type="evidence" value="ECO:0007669"/>
    <property type="project" value="InterPro"/>
</dbReference>
<dbReference type="EMBL" id="FOBH01000001">
    <property type="protein sequence ID" value="SEK29620.1"/>
    <property type="molecule type" value="Genomic_DNA"/>
</dbReference>